<accession>A0A2P7QNE2</accession>
<comment type="caution">
    <text evidence="2">The sequence shown here is derived from an EMBL/GenBank/DDBJ whole genome shotgun (WGS) entry which is preliminary data.</text>
</comment>
<keyword evidence="1" id="KW-0472">Membrane</keyword>
<feature type="transmembrane region" description="Helical" evidence="1">
    <location>
        <begin position="160"/>
        <end position="180"/>
    </location>
</feature>
<keyword evidence="1" id="KW-0812">Transmembrane</keyword>
<feature type="transmembrane region" description="Helical" evidence="1">
    <location>
        <begin position="71"/>
        <end position="93"/>
    </location>
</feature>
<reference evidence="2 3" key="1">
    <citation type="submission" date="2018-03" db="EMBL/GenBank/DDBJ databases">
        <title>The draft genome of Sphingosinicella sp. GL-C-18.</title>
        <authorList>
            <person name="Liu L."/>
            <person name="Li L."/>
            <person name="Liang L."/>
            <person name="Zhang X."/>
            <person name="Wang T."/>
        </authorList>
    </citation>
    <scope>NUCLEOTIDE SEQUENCE [LARGE SCALE GENOMIC DNA]</scope>
    <source>
        <strain evidence="2 3">GL-C-18</strain>
    </source>
</reference>
<feature type="transmembrane region" description="Helical" evidence="1">
    <location>
        <begin position="46"/>
        <end position="64"/>
    </location>
</feature>
<feature type="transmembrane region" description="Helical" evidence="1">
    <location>
        <begin position="12"/>
        <end position="34"/>
    </location>
</feature>
<name>A0A2P7QNE2_9SPHN</name>
<evidence type="ECO:0000313" key="2">
    <source>
        <dbReference type="EMBL" id="PSJ39460.1"/>
    </source>
</evidence>
<dbReference type="Proteomes" id="UP000241167">
    <property type="component" value="Unassembled WGS sequence"/>
</dbReference>
<keyword evidence="3" id="KW-1185">Reference proteome</keyword>
<dbReference type="RefSeq" id="WP_106513361.1">
    <property type="nucleotide sequence ID" value="NZ_PXYI01000004.1"/>
</dbReference>
<gene>
    <name evidence="2" type="ORF">C7I55_12670</name>
</gene>
<dbReference type="OrthoDB" id="9813621at2"/>
<evidence type="ECO:0000313" key="3">
    <source>
        <dbReference type="Proteomes" id="UP000241167"/>
    </source>
</evidence>
<evidence type="ECO:0000256" key="1">
    <source>
        <dbReference type="SAM" id="Phobius"/>
    </source>
</evidence>
<dbReference type="AlphaFoldDB" id="A0A2P7QNE2"/>
<protein>
    <submittedName>
        <fullName evidence="2">Uncharacterized protein</fullName>
    </submittedName>
</protein>
<feature type="transmembrane region" description="Helical" evidence="1">
    <location>
        <begin position="105"/>
        <end position="125"/>
    </location>
</feature>
<dbReference type="EMBL" id="PXYI01000004">
    <property type="protein sequence ID" value="PSJ39460.1"/>
    <property type="molecule type" value="Genomic_DNA"/>
</dbReference>
<organism evidence="2 3">
    <name type="scientific">Allosphingosinicella deserti</name>
    <dbReference type="NCBI Taxonomy" id="2116704"/>
    <lineage>
        <taxon>Bacteria</taxon>
        <taxon>Pseudomonadati</taxon>
        <taxon>Pseudomonadota</taxon>
        <taxon>Alphaproteobacteria</taxon>
        <taxon>Sphingomonadales</taxon>
        <taxon>Sphingomonadaceae</taxon>
        <taxon>Allosphingosinicella</taxon>
    </lineage>
</organism>
<feature type="transmembrane region" description="Helical" evidence="1">
    <location>
        <begin position="132"/>
        <end position="154"/>
    </location>
</feature>
<sequence>MTGQRNIARGGINWRLIGWTVAAALLLMPVLAMQATPEVAWGPGDFAAFALVLGGAGLACEFLMRKAANPSYRAASCVAAGAGLLLLWANAAIGLIGSEGENANLLYFGVLAIAVVGAAIGGFRARRMVHACVAAALGQAAVPVIALSAGWASVEMVGSADVLMVSGGFIALWLVAAALFRKAAQSAQ</sequence>
<keyword evidence="1" id="KW-1133">Transmembrane helix</keyword>
<proteinExistence type="predicted"/>